<proteinExistence type="predicted"/>
<evidence type="ECO:0000313" key="5">
    <source>
        <dbReference type="Proteomes" id="UP000588068"/>
    </source>
</evidence>
<feature type="coiled-coil region" evidence="1">
    <location>
        <begin position="136"/>
        <end position="163"/>
    </location>
</feature>
<dbReference type="Proteomes" id="UP000588068">
    <property type="component" value="Unassembled WGS sequence"/>
</dbReference>
<dbReference type="EMBL" id="JACHHZ010000004">
    <property type="protein sequence ID" value="MBB6094502.1"/>
    <property type="molecule type" value="Genomic_DNA"/>
</dbReference>
<feature type="transmembrane region" description="Helical" evidence="3">
    <location>
        <begin position="25"/>
        <end position="55"/>
    </location>
</feature>
<accession>A0A841HR43</accession>
<organism evidence="4 5">
    <name type="scientific">Povalibacter uvarum</name>
    <dbReference type="NCBI Taxonomy" id="732238"/>
    <lineage>
        <taxon>Bacteria</taxon>
        <taxon>Pseudomonadati</taxon>
        <taxon>Pseudomonadota</taxon>
        <taxon>Gammaproteobacteria</taxon>
        <taxon>Steroidobacterales</taxon>
        <taxon>Steroidobacteraceae</taxon>
        <taxon>Povalibacter</taxon>
    </lineage>
</organism>
<keyword evidence="5" id="KW-1185">Reference proteome</keyword>
<feature type="coiled-coil region" evidence="1">
    <location>
        <begin position="191"/>
        <end position="225"/>
    </location>
</feature>
<dbReference type="AlphaFoldDB" id="A0A841HR43"/>
<evidence type="ECO:0000256" key="3">
    <source>
        <dbReference type="SAM" id="Phobius"/>
    </source>
</evidence>
<dbReference type="RefSeq" id="WP_184333920.1">
    <property type="nucleotide sequence ID" value="NZ_JACHHZ010000004.1"/>
</dbReference>
<comment type="caution">
    <text evidence="4">The sequence shown here is derived from an EMBL/GenBank/DDBJ whole genome shotgun (WGS) entry which is preliminary data.</text>
</comment>
<keyword evidence="3" id="KW-0812">Transmembrane</keyword>
<evidence type="ECO:0000256" key="2">
    <source>
        <dbReference type="SAM" id="MobiDB-lite"/>
    </source>
</evidence>
<protein>
    <submittedName>
        <fullName evidence="4">Uncharacterized protein</fullName>
    </submittedName>
</protein>
<name>A0A841HR43_9GAMM</name>
<gene>
    <name evidence="4" type="ORF">HNQ60_003389</name>
</gene>
<evidence type="ECO:0000256" key="1">
    <source>
        <dbReference type="SAM" id="Coils"/>
    </source>
</evidence>
<keyword evidence="1" id="KW-0175">Coiled coil</keyword>
<keyword evidence="3" id="KW-0472">Membrane</keyword>
<reference evidence="4 5" key="1">
    <citation type="submission" date="2020-08" db="EMBL/GenBank/DDBJ databases">
        <title>Genomic Encyclopedia of Type Strains, Phase IV (KMG-IV): sequencing the most valuable type-strain genomes for metagenomic binning, comparative biology and taxonomic classification.</title>
        <authorList>
            <person name="Goeker M."/>
        </authorList>
    </citation>
    <scope>NUCLEOTIDE SEQUENCE [LARGE SCALE GENOMIC DNA]</scope>
    <source>
        <strain evidence="4 5">DSM 26723</strain>
    </source>
</reference>
<feature type="region of interest" description="Disordered" evidence="2">
    <location>
        <begin position="256"/>
        <end position="283"/>
    </location>
</feature>
<keyword evidence="3" id="KW-1133">Transmembrane helix</keyword>
<evidence type="ECO:0000313" key="4">
    <source>
        <dbReference type="EMBL" id="MBB6094502.1"/>
    </source>
</evidence>
<sequence length="283" mass="31713">MSARRSYLAAAFSAKPFGMPIPPNWFGVAAFALLGALVNPGFWLIGAGLEGLYLWALSRNERFRATVDADGGKQNWNSRYGGLISVLDNQARQVQESIEIQAAEIVELLARTGATESQIADVRQMAWLHLKLLAARASILQVIASADREKRNLEEQERRVIDRLSADSITDELKRSLEQQLTVIRSRREAHLDAERRRELVEAELERLRQQVSLVREQALLATDEHSVASSLDALSASLNEANRWLKDQREIFAGLDDLTDEPPPAELLRPKAGANRRQRVSE</sequence>